<dbReference type="GO" id="GO:0005524">
    <property type="term" value="F:ATP binding"/>
    <property type="evidence" value="ECO:0007669"/>
    <property type="project" value="UniProtKB-KW"/>
</dbReference>
<evidence type="ECO:0000256" key="2">
    <source>
        <dbReference type="ARBA" id="ARBA00022448"/>
    </source>
</evidence>
<keyword evidence="3" id="KW-0547">Nucleotide-binding</keyword>
<evidence type="ECO:0000256" key="4">
    <source>
        <dbReference type="ARBA" id="ARBA00022840"/>
    </source>
</evidence>
<dbReference type="SMART" id="SM00382">
    <property type="entry name" value="AAA"/>
    <property type="match status" value="1"/>
</dbReference>
<keyword evidence="2" id="KW-0813">Transport</keyword>
<dbReference type="InterPro" id="IPR003439">
    <property type="entry name" value="ABC_transporter-like_ATP-bd"/>
</dbReference>
<dbReference type="InterPro" id="IPR050166">
    <property type="entry name" value="ABC_transporter_ATP-bind"/>
</dbReference>
<evidence type="ECO:0000256" key="3">
    <source>
        <dbReference type="ARBA" id="ARBA00022741"/>
    </source>
</evidence>
<dbReference type="InterPro" id="IPR027417">
    <property type="entry name" value="P-loop_NTPase"/>
</dbReference>
<keyword evidence="4 6" id="KW-0067">ATP-binding</keyword>
<dbReference type="KEGG" id="lck:HN018_05635"/>
<evidence type="ECO:0000259" key="5">
    <source>
        <dbReference type="PROSITE" id="PS50893"/>
    </source>
</evidence>
<keyword evidence="7" id="KW-1185">Reference proteome</keyword>
<sequence>MSGLAQAPGKRKALLEAHDLGKDFLSDDGSELEIIRSISFTLAPGEIVSLVGPSGCGKTTLLNLLCRLTEPSRGAVLWNGHEIGSVPPGVGYMLQKDLLLPWRTALGNVMLGLEVKGGTRAANTARAHALLDQLGLAAFAGHYPSTLSGGMRQRVALARTLAPEPDVLLFDEPFSALDFQTKILIERDTLRLVRELGRSLLLITHDVEEAVSLSDRVLVLSRRPCTIVSEHRIDLDDDRSNLIALRESKGFAHHVRQIWTELDIR</sequence>
<evidence type="ECO:0000313" key="7">
    <source>
        <dbReference type="Proteomes" id="UP000500767"/>
    </source>
</evidence>
<dbReference type="PANTHER" id="PTHR42788">
    <property type="entry name" value="TAURINE IMPORT ATP-BINDING PROTEIN-RELATED"/>
    <property type="match status" value="1"/>
</dbReference>
<comment type="similarity">
    <text evidence="1">Belongs to the ABC transporter superfamily.</text>
</comment>
<dbReference type="Proteomes" id="UP000500767">
    <property type="component" value="Chromosome"/>
</dbReference>
<accession>A0A6M8HVA1</accession>
<dbReference type="Pfam" id="PF00005">
    <property type="entry name" value="ABC_tran"/>
    <property type="match status" value="1"/>
</dbReference>
<dbReference type="EMBL" id="CP053708">
    <property type="protein sequence ID" value="QKE92453.1"/>
    <property type="molecule type" value="Genomic_DNA"/>
</dbReference>
<dbReference type="PROSITE" id="PS00211">
    <property type="entry name" value="ABC_TRANSPORTER_1"/>
    <property type="match status" value="1"/>
</dbReference>
<evidence type="ECO:0000256" key="1">
    <source>
        <dbReference type="ARBA" id="ARBA00005417"/>
    </source>
</evidence>
<gene>
    <name evidence="6" type="ORF">HN018_05635</name>
</gene>
<proteinExistence type="inferred from homology"/>
<name>A0A6M8HVA1_9PROT</name>
<dbReference type="CDD" id="cd03293">
    <property type="entry name" value="ABC_NrtD_SsuB_transporters"/>
    <property type="match status" value="1"/>
</dbReference>
<dbReference type="InterPro" id="IPR017871">
    <property type="entry name" value="ABC_transporter-like_CS"/>
</dbReference>
<dbReference type="SUPFAM" id="SSF52540">
    <property type="entry name" value="P-loop containing nucleoside triphosphate hydrolases"/>
    <property type="match status" value="1"/>
</dbReference>
<dbReference type="Gene3D" id="3.40.50.300">
    <property type="entry name" value="P-loop containing nucleotide triphosphate hydrolases"/>
    <property type="match status" value="1"/>
</dbReference>
<feature type="domain" description="ABC transporter" evidence="5">
    <location>
        <begin position="15"/>
        <end position="247"/>
    </location>
</feature>
<organism evidence="6 7">
    <name type="scientific">Lichenicola cladoniae</name>
    <dbReference type="NCBI Taxonomy" id="1484109"/>
    <lineage>
        <taxon>Bacteria</taxon>
        <taxon>Pseudomonadati</taxon>
        <taxon>Pseudomonadota</taxon>
        <taxon>Alphaproteobacteria</taxon>
        <taxon>Acetobacterales</taxon>
        <taxon>Acetobacteraceae</taxon>
        <taxon>Lichenicola</taxon>
    </lineage>
</organism>
<evidence type="ECO:0000313" key="6">
    <source>
        <dbReference type="EMBL" id="QKE92453.1"/>
    </source>
</evidence>
<dbReference type="GO" id="GO:0016887">
    <property type="term" value="F:ATP hydrolysis activity"/>
    <property type="evidence" value="ECO:0007669"/>
    <property type="project" value="InterPro"/>
</dbReference>
<dbReference type="PANTHER" id="PTHR42788:SF2">
    <property type="entry name" value="ABC TRANSPORTER ATP-BINDING PROTEIN"/>
    <property type="match status" value="1"/>
</dbReference>
<protein>
    <submittedName>
        <fullName evidence="6">ABC transporter ATP-binding protein</fullName>
    </submittedName>
</protein>
<dbReference type="AlphaFoldDB" id="A0A6M8HVA1"/>
<dbReference type="PROSITE" id="PS50893">
    <property type="entry name" value="ABC_TRANSPORTER_2"/>
    <property type="match status" value="1"/>
</dbReference>
<reference evidence="6 7" key="1">
    <citation type="journal article" date="2014" name="World J. Microbiol. Biotechnol.">
        <title>Biodiversity and physiological characteristics of Antarctic and Arctic lichens-associated bacteria.</title>
        <authorList>
            <person name="Lee Y.M."/>
            <person name="Kim E.H."/>
            <person name="Lee H.K."/>
            <person name="Hong S.G."/>
        </authorList>
    </citation>
    <scope>NUCLEOTIDE SEQUENCE [LARGE SCALE GENOMIC DNA]</scope>
    <source>
        <strain evidence="6 7">PAMC 26569</strain>
    </source>
</reference>
<dbReference type="InterPro" id="IPR003593">
    <property type="entry name" value="AAA+_ATPase"/>
</dbReference>